<dbReference type="Gramene" id="Solyc03g058830.1.1">
    <property type="protein sequence ID" value="Solyc03g058830.1.1.1"/>
    <property type="gene ID" value="Solyc03g058830.1"/>
</dbReference>
<name>A0A3Q7FHV3_SOLLC</name>
<evidence type="ECO:0000313" key="3">
    <source>
        <dbReference type="Proteomes" id="UP000004994"/>
    </source>
</evidence>
<dbReference type="EnsemblPlants" id="Solyc03g058830.1.1">
    <property type="protein sequence ID" value="Solyc03g058830.1.1.1"/>
    <property type="gene ID" value="Solyc03g058830.1"/>
</dbReference>
<dbReference type="InParanoid" id="A0A3Q7FHV3"/>
<dbReference type="AlphaFoldDB" id="A0A3Q7FHV3"/>
<accession>A0A3Q7FHV3</accession>
<keyword evidence="1" id="KW-1133">Transmembrane helix</keyword>
<reference evidence="2" key="1">
    <citation type="journal article" date="2012" name="Nature">
        <title>The tomato genome sequence provides insights into fleshy fruit evolution.</title>
        <authorList>
            <consortium name="Tomato Genome Consortium"/>
        </authorList>
    </citation>
    <scope>NUCLEOTIDE SEQUENCE [LARGE SCALE GENOMIC DNA]</scope>
    <source>
        <strain evidence="2">cv. Heinz 1706</strain>
    </source>
</reference>
<proteinExistence type="predicted"/>
<dbReference type="Proteomes" id="UP000004994">
    <property type="component" value="Chromosome 3"/>
</dbReference>
<evidence type="ECO:0000313" key="2">
    <source>
        <dbReference type="EnsemblPlants" id="Solyc03g058830.1.1.1"/>
    </source>
</evidence>
<keyword evidence="3" id="KW-1185">Reference proteome</keyword>
<protein>
    <submittedName>
        <fullName evidence="2">Uncharacterized protein</fullName>
    </submittedName>
</protein>
<feature type="transmembrane region" description="Helical" evidence="1">
    <location>
        <begin position="112"/>
        <end position="138"/>
    </location>
</feature>
<keyword evidence="1" id="KW-0472">Membrane</keyword>
<organism evidence="2">
    <name type="scientific">Solanum lycopersicum</name>
    <name type="common">Tomato</name>
    <name type="synonym">Lycopersicon esculentum</name>
    <dbReference type="NCBI Taxonomy" id="4081"/>
    <lineage>
        <taxon>Eukaryota</taxon>
        <taxon>Viridiplantae</taxon>
        <taxon>Streptophyta</taxon>
        <taxon>Embryophyta</taxon>
        <taxon>Tracheophyta</taxon>
        <taxon>Spermatophyta</taxon>
        <taxon>Magnoliopsida</taxon>
        <taxon>eudicotyledons</taxon>
        <taxon>Gunneridae</taxon>
        <taxon>Pentapetalae</taxon>
        <taxon>asterids</taxon>
        <taxon>lamiids</taxon>
        <taxon>Solanales</taxon>
        <taxon>Solanaceae</taxon>
        <taxon>Solanoideae</taxon>
        <taxon>Solaneae</taxon>
        <taxon>Solanum</taxon>
        <taxon>Solanum subgen. Lycopersicon</taxon>
    </lineage>
</organism>
<sequence>MLAISTPLNIVSAGVDFVVIDRVKDLPIAVQTGANIGRGDKNVSKNMDDSISVTKQTGSQIDLHTCQQTEGFNNKSGSKMSKRKEIISKRCRRIEVKQRKIRILLRMIMRLLILRMNGIMIISLSMILRMMSLVLIILRVQT</sequence>
<evidence type="ECO:0000256" key="1">
    <source>
        <dbReference type="SAM" id="Phobius"/>
    </source>
</evidence>
<keyword evidence="1" id="KW-0812">Transmembrane</keyword>
<dbReference type="PaxDb" id="4081-Solyc03g058830.1.1"/>
<reference evidence="2" key="2">
    <citation type="submission" date="2019-01" db="UniProtKB">
        <authorList>
            <consortium name="EnsemblPlants"/>
        </authorList>
    </citation>
    <scope>IDENTIFICATION</scope>
    <source>
        <strain evidence="2">cv. Heinz 1706</strain>
    </source>
</reference>